<keyword evidence="2" id="KW-0570">Pentose shunt</keyword>
<dbReference type="EMBL" id="FJUW01000015">
    <property type="protein sequence ID" value="CZS98773.1"/>
    <property type="molecule type" value="Genomic_DNA"/>
</dbReference>
<comment type="function">
    <text evidence="2">Catalyzes the rate-limiting step of the non-oxidative phase in the pentose phosphate pathway. Catalyzes the reversible conversion of sedheptulose-7-phosphate and D-glyceraldehyde 3-phosphate into erythrose-4-phosphate and beta-D-fructose 6-phosphate.</text>
</comment>
<keyword evidence="1" id="KW-0704">Schiff base</keyword>
<dbReference type="InterPro" id="IPR018225">
    <property type="entry name" value="Transaldolase_AS"/>
</dbReference>
<evidence type="ECO:0000313" key="4">
    <source>
        <dbReference type="Proteomes" id="UP000178129"/>
    </source>
</evidence>
<sequence>MATEQTMLQLLQSRSIVDCDTMDCEVPQTLGPFVDCTSNQAIAYFELQKPVHRSLIESAQVSAQGLAQNYPEVSVKELAVEIAMVRLQLDLSRFITGFVHVQINPYYSYDTERTVKNARRIIDLVKHCIPDSNDKFDHTRVCIKIPSTWEGLQACRILEASKITTLATTLFTVEQASLAGEVKCHYIAPYVNELKVHFEAGFVDHNKAQKLCVHVQRLYAANGIKTEVLPASLTSTAEVMGLAGVHHITISPGLLQQLADKPASSNATVSLFDGTESAEEVNDFVKYADDEAKYRIAFTRSNGGDGEGERKLVQAINIFCGMQDKLEEMMK</sequence>
<dbReference type="Pfam" id="PF00923">
    <property type="entry name" value="TAL_FSA"/>
    <property type="match status" value="1"/>
</dbReference>
<name>A0A1E1KL71_9HELO</name>
<dbReference type="EC" id="2.2.1.2" evidence="2"/>
<dbReference type="PROSITE" id="PS00958">
    <property type="entry name" value="TRANSALDOLASE_2"/>
    <property type="match status" value="1"/>
</dbReference>
<dbReference type="GO" id="GO:0009052">
    <property type="term" value="P:pentose-phosphate shunt, non-oxidative branch"/>
    <property type="evidence" value="ECO:0007669"/>
    <property type="project" value="TreeGrafter"/>
</dbReference>
<dbReference type="PANTHER" id="PTHR10683:SF34">
    <property type="entry name" value="TRANSALDOLASE"/>
    <property type="match status" value="1"/>
</dbReference>
<dbReference type="AlphaFoldDB" id="A0A1E1KL71"/>
<dbReference type="InterPro" id="IPR013785">
    <property type="entry name" value="Aldolase_TIM"/>
</dbReference>
<dbReference type="PANTHER" id="PTHR10683">
    <property type="entry name" value="TRANSALDOLASE"/>
    <property type="match status" value="1"/>
</dbReference>
<keyword evidence="2" id="KW-0808">Transferase</keyword>
<dbReference type="UniPathway" id="UPA00115">
    <property type="reaction ID" value="UER00414"/>
</dbReference>
<dbReference type="GO" id="GO:0004801">
    <property type="term" value="F:transaldolase activity"/>
    <property type="evidence" value="ECO:0007669"/>
    <property type="project" value="UniProtKB-EC"/>
</dbReference>
<dbReference type="GO" id="GO:0005975">
    <property type="term" value="P:carbohydrate metabolic process"/>
    <property type="evidence" value="ECO:0007669"/>
    <property type="project" value="InterPro"/>
</dbReference>
<comment type="caution">
    <text evidence="3">The sequence shown here is derived from an EMBL/GenBank/DDBJ whole genome shotgun (WGS) entry which is preliminary data.</text>
</comment>
<dbReference type="Gene3D" id="3.20.20.70">
    <property type="entry name" value="Aldolase class I"/>
    <property type="match status" value="1"/>
</dbReference>
<proteinExistence type="predicted"/>
<accession>A0A1E1KL71</accession>
<gene>
    <name evidence="3" type="ORF">RCO7_06453</name>
</gene>
<reference evidence="4" key="1">
    <citation type="submission" date="2016-03" db="EMBL/GenBank/DDBJ databases">
        <authorList>
            <person name="Ploux O."/>
        </authorList>
    </citation>
    <scope>NUCLEOTIDE SEQUENCE [LARGE SCALE GENOMIC DNA]</scope>
    <source>
        <strain evidence="4">UK7</strain>
    </source>
</reference>
<dbReference type="Proteomes" id="UP000178129">
    <property type="component" value="Unassembled WGS sequence"/>
</dbReference>
<comment type="pathway">
    <text evidence="2">Carbohydrate degradation; pentose phosphate pathway; D-glyceraldehyde 3-phosphate and beta-D-fructose 6-phosphate from D-ribose 5-phosphate and D-xylulose 5-phosphate (non-oxidative stage): step 2/3.</text>
</comment>
<comment type="catalytic activity">
    <reaction evidence="2">
        <text>D-sedoheptulose 7-phosphate + D-glyceraldehyde 3-phosphate = D-erythrose 4-phosphate + beta-D-fructose 6-phosphate</text>
        <dbReference type="Rhea" id="RHEA:17053"/>
        <dbReference type="ChEBI" id="CHEBI:16897"/>
        <dbReference type="ChEBI" id="CHEBI:57483"/>
        <dbReference type="ChEBI" id="CHEBI:57634"/>
        <dbReference type="ChEBI" id="CHEBI:59776"/>
        <dbReference type="EC" id="2.2.1.2"/>
    </reaction>
</comment>
<evidence type="ECO:0000313" key="3">
    <source>
        <dbReference type="EMBL" id="CZS98773.1"/>
    </source>
</evidence>
<dbReference type="SUPFAM" id="SSF51569">
    <property type="entry name" value="Aldolase"/>
    <property type="match status" value="1"/>
</dbReference>
<keyword evidence="4" id="KW-1185">Reference proteome</keyword>
<dbReference type="InterPro" id="IPR001585">
    <property type="entry name" value="TAL/FSA"/>
</dbReference>
<evidence type="ECO:0000256" key="1">
    <source>
        <dbReference type="ARBA" id="ARBA00023270"/>
    </source>
</evidence>
<dbReference type="InParanoid" id="A0A1E1KL71"/>
<dbReference type="STRING" id="914237.A0A1E1KL71"/>
<protein>
    <recommendedName>
        <fullName evidence="2">Transaldolase</fullName>
        <ecNumber evidence="2">2.2.1.2</ecNumber>
    </recommendedName>
</protein>
<organism evidence="3 4">
    <name type="scientific">Rhynchosporium graminicola</name>
    <dbReference type="NCBI Taxonomy" id="2792576"/>
    <lineage>
        <taxon>Eukaryota</taxon>
        <taxon>Fungi</taxon>
        <taxon>Dikarya</taxon>
        <taxon>Ascomycota</taxon>
        <taxon>Pezizomycotina</taxon>
        <taxon>Leotiomycetes</taxon>
        <taxon>Helotiales</taxon>
        <taxon>Ploettnerulaceae</taxon>
        <taxon>Rhynchosporium</taxon>
    </lineage>
</organism>
<evidence type="ECO:0000256" key="2">
    <source>
        <dbReference type="RuleBase" id="RU000501"/>
    </source>
</evidence>